<protein>
    <submittedName>
        <fullName evidence="1">Uncharacterized protein</fullName>
    </submittedName>
</protein>
<evidence type="ECO:0000313" key="1">
    <source>
        <dbReference type="EMBL" id="SPO48537.1"/>
    </source>
</evidence>
<dbReference type="AlphaFoldDB" id="A0A5C3FYG9"/>
<evidence type="ECO:0000313" key="2">
    <source>
        <dbReference type="Proteomes" id="UP000325008"/>
    </source>
</evidence>
<keyword evidence="2" id="KW-1185">Reference proteome</keyword>
<gene>
    <name evidence="1" type="ORF">PSANT_06228</name>
</gene>
<name>A0A5C3FYG9_PSEA2</name>
<proteinExistence type="predicted"/>
<sequence>MASAAAACTRAGHLGAAAAQPEQAVQPTQRTGHGVAQQHAARIAAVRRMAGCRFSTQLNQFDRIKHGIGSDTQKILDGGAGFRYDPRGPRRFIGPLEALGNSVMSSAANTDGPSYVMPAKRGTIDSFRPPYHCHSASARLLRLTLLLIHA</sequence>
<dbReference type="Proteomes" id="UP000325008">
    <property type="component" value="Unassembled WGS sequence"/>
</dbReference>
<dbReference type="EMBL" id="OOIQ01000019">
    <property type="protein sequence ID" value="SPO48537.1"/>
    <property type="molecule type" value="Genomic_DNA"/>
</dbReference>
<accession>A0A5C3FYG9</accession>
<comment type="caution">
    <text evidence="1">The sequence shown here is derived from an EMBL/GenBank/DDBJ whole genome shotgun (WGS) entry which is preliminary data.</text>
</comment>
<organism evidence="1 2">
    <name type="scientific">Pseudozyma antarctica</name>
    <name type="common">Yeast</name>
    <name type="synonym">Candida antarctica</name>
    <dbReference type="NCBI Taxonomy" id="84753"/>
    <lineage>
        <taxon>Eukaryota</taxon>
        <taxon>Fungi</taxon>
        <taxon>Dikarya</taxon>
        <taxon>Basidiomycota</taxon>
        <taxon>Ustilaginomycotina</taxon>
        <taxon>Ustilaginomycetes</taxon>
        <taxon>Ustilaginales</taxon>
        <taxon>Ustilaginaceae</taxon>
        <taxon>Moesziomyces</taxon>
    </lineage>
</organism>
<reference evidence="1" key="1">
    <citation type="submission" date="2018-03" db="EMBL/GenBank/DDBJ databases">
        <authorList>
            <person name="Guldener U."/>
        </authorList>
    </citation>
    <scope>NUCLEOTIDE SEQUENCE [LARGE SCALE GENOMIC DNA]</scope>
    <source>
        <strain evidence="1">ATCC34888</strain>
    </source>
</reference>